<reference evidence="2" key="2">
    <citation type="submission" date="2025-08" db="UniProtKB">
        <authorList>
            <consortium name="Ensembl"/>
        </authorList>
    </citation>
    <scope>IDENTIFICATION</scope>
</reference>
<evidence type="ECO:0000256" key="1">
    <source>
        <dbReference type="SAM" id="MobiDB-lite"/>
    </source>
</evidence>
<dbReference type="AlphaFoldDB" id="A0A7N9D007"/>
<keyword evidence="3" id="KW-1185">Reference proteome</keyword>
<evidence type="ECO:0000313" key="3">
    <source>
        <dbReference type="Proteomes" id="UP000233100"/>
    </source>
</evidence>
<dbReference type="Proteomes" id="UP000233100">
    <property type="component" value="Chromosome 4"/>
</dbReference>
<accession>A0A7N9D007</accession>
<name>A0A7N9D007_MACFA</name>
<reference evidence="2 3" key="1">
    <citation type="submission" date="2013-03" db="EMBL/GenBank/DDBJ databases">
        <authorList>
            <person name="Warren W."/>
            <person name="Wilson R.K."/>
        </authorList>
    </citation>
    <scope>NUCLEOTIDE SEQUENCE</scope>
</reference>
<proteinExistence type="predicted"/>
<reference evidence="2" key="3">
    <citation type="submission" date="2025-09" db="UniProtKB">
        <authorList>
            <consortium name="Ensembl"/>
        </authorList>
    </citation>
    <scope>IDENTIFICATION</scope>
</reference>
<protein>
    <submittedName>
        <fullName evidence="2">Uncharacterized protein</fullName>
    </submittedName>
</protein>
<dbReference type="GeneTree" id="ENSGT00390000005085"/>
<evidence type="ECO:0000313" key="2">
    <source>
        <dbReference type="Ensembl" id="ENSMFAP00000056488.1"/>
    </source>
</evidence>
<feature type="region of interest" description="Disordered" evidence="1">
    <location>
        <begin position="99"/>
        <end position="175"/>
    </location>
</feature>
<organism evidence="2 3">
    <name type="scientific">Macaca fascicularis</name>
    <name type="common">Crab-eating macaque</name>
    <name type="synonym">Cynomolgus monkey</name>
    <dbReference type="NCBI Taxonomy" id="9541"/>
    <lineage>
        <taxon>Eukaryota</taxon>
        <taxon>Metazoa</taxon>
        <taxon>Chordata</taxon>
        <taxon>Craniata</taxon>
        <taxon>Vertebrata</taxon>
        <taxon>Euteleostomi</taxon>
        <taxon>Mammalia</taxon>
        <taxon>Eutheria</taxon>
        <taxon>Euarchontoglires</taxon>
        <taxon>Primates</taxon>
        <taxon>Haplorrhini</taxon>
        <taxon>Catarrhini</taxon>
        <taxon>Cercopithecidae</taxon>
        <taxon>Cercopithecinae</taxon>
        <taxon>Macaca</taxon>
    </lineage>
</organism>
<sequence>MGWGEGGSYSCSPSVYAPLVFLSLPSPTLAPSLAPVAKAVKERGSGRGFFSPEDPQAQAAHLTDGQSIQKKWRDFSCPQSRKRECFWQKEQHKQRCLQFEGGERTPPPPQTWESSPPAHQGQGTWLGEDAGLDTEDSRAGRARGGGGRRRRSRPFPPPTGRAPKSPGQVTPRGLRLHLPRRESLLRGLCRPLRPLLGFRESDSAKPASLRLLQHTPSARKNYRIAGARLMRSNYPPPLSSAALRGAGPTRRN</sequence>
<dbReference type="Ensembl" id="ENSMFAT00000075895.1">
    <property type="protein sequence ID" value="ENSMFAP00000056488.1"/>
    <property type="gene ID" value="ENSMFAG00000059266.1"/>
</dbReference>